<keyword evidence="6" id="KW-0046">Antibiotic resistance</keyword>
<dbReference type="SUPFAM" id="SSF52540">
    <property type="entry name" value="P-loop containing nucleoside triphosphate hydrolases"/>
    <property type="match status" value="1"/>
</dbReference>
<organism evidence="8 9">
    <name type="scientific">Catenuloplanes indicus</name>
    <dbReference type="NCBI Taxonomy" id="137267"/>
    <lineage>
        <taxon>Bacteria</taxon>
        <taxon>Bacillati</taxon>
        <taxon>Actinomycetota</taxon>
        <taxon>Actinomycetes</taxon>
        <taxon>Micromonosporales</taxon>
        <taxon>Micromonosporaceae</taxon>
        <taxon>Catenuloplanes</taxon>
    </lineage>
</organism>
<dbReference type="GO" id="GO:0016887">
    <property type="term" value="F:ATP hydrolysis activity"/>
    <property type="evidence" value="ECO:0007669"/>
    <property type="project" value="InterPro"/>
</dbReference>
<accession>A0AAE3VUW7</accession>
<keyword evidence="4" id="KW-0547">Nucleotide-binding</keyword>
<gene>
    <name evidence="8" type="ORF">J2S42_000144</name>
</gene>
<comment type="caution">
    <text evidence="8">The sequence shown here is derived from an EMBL/GenBank/DDBJ whole genome shotgun (WGS) entry which is preliminary data.</text>
</comment>
<sequence length="294" mass="32508">MIIETEGLSKRYGRRRGIDDVTLGIGQGEIFGFLGPNGAGKTTTIRTLLGHLRPTAGRARIFGLDVTTGQAAIHRRLGYLPGEFGLYDRLTGAQTADFFGRLYGGVDRAYRDRLMERLGVDPGRRFRELSKGNKQKIGLVVAFQHRPDLLVLDEPTSGLDPLVQREFHALVREARDEGRTVFLSSHVLSEVEAVCDRVALIRDGRIVRAGSVESLRDLAHHQVLLRFAERVPVDAFAHLPGVSDVEVTGHTLRLRVSGPMTPVVRAAAAYELLDFESREPGLEETFLRAYQAAS</sequence>
<evidence type="ECO:0000256" key="3">
    <source>
        <dbReference type="ARBA" id="ARBA00022448"/>
    </source>
</evidence>
<dbReference type="PROSITE" id="PS50893">
    <property type="entry name" value="ABC_TRANSPORTER_2"/>
    <property type="match status" value="1"/>
</dbReference>
<dbReference type="RefSeq" id="WP_307234139.1">
    <property type="nucleotide sequence ID" value="NZ_JAUSUZ010000001.1"/>
</dbReference>
<dbReference type="GO" id="GO:0005886">
    <property type="term" value="C:plasma membrane"/>
    <property type="evidence" value="ECO:0007669"/>
    <property type="project" value="UniProtKB-SubCell"/>
</dbReference>
<dbReference type="SMART" id="SM00382">
    <property type="entry name" value="AAA"/>
    <property type="match status" value="1"/>
</dbReference>
<reference evidence="8 9" key="1">
    <citation type="submission" date="2023-07" db="EMBL/GenBank/DDBJ databases">
        <title>Sequencing the genomes of 1000 actinobacteria strains.</title>
        <authorList>
            <person name="Klenk H.-P."/>
        </authorList>
    </citation>
    <scope>NUCLEOTIDE SEQUENCE [LARGE SCALE GENOMIC DNA]</scope>
    <source>
        <strain evidence="8 9">DSM 44709</strain>
    </source>
</reference>
<comment type="subcellular location">
    <subcellularLocation>
        <location evidence="1">Cell membrane</location>
        <topology evidence="1">Peripheral membrane protein</topology>
    </subcellularLocation>
</comment>
<dbReference type="PANTHER" id="PTHR42711:SF5">
    <property type="entry name" value="ABC TRANSPORTER ATP-BINDING PROTEIN NATA"/>
    <property type="match status" value="1"/>
</dbReference>
<evidence type="ECO:0000256" key="6">
    <source>
        <dbReference type="ARBA" id="ARBA00023251"/>
    </source>
</evidence>
<dbReference type="Proteomes" id="UP001240236">
    <property type="component" value="Unassembled WGS sequence"/>
</dbReference>
<name>A0AAE3VUW7_9ACTN</name>
<evidence type="ECO:0000313" key="9">
    <source>
        <dbReference type="Proteomes" id="UP001240236"/>
    </source>
</evidence>
<dbReference type="GO" id="GO:0046677">
    <property type="term" value="P:response to antibiotic"/>
    <property type="evidence" value="ECO:0007669"/>
    <property type="project" value="UniProtKB-KW"/>
</dbReference>
<evidence type="ECO:0000256" key="5">
    <source>
        <dbReference type="ARBA" id="ARBA00022840"/>
    </source>
</evidence>
<comment type="similarity">
    <text evidence="2">Belongs to the ABC transporter superfamily.</text>
</comment>
<dbReference type="PROSITE" id="PS00211">
    <property type="entry name" value="ABC_TRANSPORTER_1"/>
    <property type="match status" value="1"/>
</dbReference>
<evidence type="ECO:0000256" key="2">
    <source>
        <dbReference type="ARBA" id="ARBA00005417"/>
    </source>
</evidence>
<evidence type="ECO:0000313" key="8">
    <source>
        <dbReference type="EMBL" id="MDQ0363475.1"/>
    </source>
</evidence>
<keyword evidence="9" id="KW-1185">Reference proteome</keyword>
<evidence type="ECO:0000256" key="4">
    <source>
        <dbReference type="ARBA" id="ARBA00022741"/>
    </source>
</evidence>
<dbReference type="InterPro" id="IPR017871">
    <property type="entry name" value="ABC_transporter-like_CS"/>
</dbReference>
<dbReference type="Pfam" id="PF00005">
    <property type="entry name" value="ABC_tran"/>
    <property type="match status" value="1"/>
</dbReference>
<dbReference type="InterPro" id="IPR027417">
    <property type="entry name" value="P-loop_NTPase"/>
</dbReference>
<dbReference type="Gene3D" id="3.40.50.300">
    <property type="entry name" value="P-loop containing nucleotide triphosphate hydrolases"/>
    <property type="match status" value="1"/>
</dbReference>
<dbReference type="AlphaFoldDB" id="A0AAE3VUW7"/>
<keyword evidence="5 8" id="KW-0067">ATP-binding</keyword>
<protein>
    <submittedName>
        <fullName evidence="8">ABC-2 type transport system ATP-binding protein</fullName>
    </submittedName>
</protein>
<dbReference type="InterPro" id="IPR003593">
    <property type="entry name" value="AAA+_ATPase"/>
</dbReference>
<feature type="domain" description="ABC transporter" evidence="7">
    <location>
        <begin position="3"/>
        <end position="228"/>
    </location>
</feature>
<dbReference type="InterPro" id="IPR050763">
    <property type="entry name" value="ABC_transporter_ATP-binding"/>
</dbReference>
<dbReference type="EMBL" id="JAUSUZ010000001">
    <property type="protein sequence ID" value="MDQ0363475.1"/>
    <property type="molecule type" value="Genomic_DNA"/>
</dbReference>
<dbReference type="InterPro" id="IPR003439">
    <property type="entry name" value="ABC_transporter-like_ATP-bd"/>
</dbReference>
<dbReference type="PANTHER" id="PTHR42711">
    <property type="entry name" value="ABC TRANSPORTER ATP-BINDING PROTEIN"/>
    <property type="match status" value="1"/>
</dbReference>
<evidence type="ECO:0000259" key="7">
    <source>
        <dbReference type="PROSITE" id="PS50893"/>
    </source>
</evidence>
<dbReference type="GO" id="GO:0005524">
    <property type="term" value="F:ATP binding"/>
    <property type="evidence" value="ECO:0007669"/>
    <property type="project" value="UniProtKB-KW"/>
</dbReference>
<proteinExistence type="inferred from homology"/>
<keyword evidence="3" id="KW-0813">Transport</keyword>
<evidence type="ECO:0000256" key="1">
    <source>
        <dbReference type="ARBA" id="ARBA00004202"/>
    </source>
</evidence>
<dbReference type="CDD" id="cd03230">
    <property type="entry name" value="ABC_DR_subfamily_A"/>
    <property type="match status" value="1"/>
</dbReference>